<name>A0A1H3ATZ3_ALLWA</name>
<evidence type="ECO:0000259" key="2">
    <source>
        <dbReference type="PROSITE" id="PS50110"/>
    </source>
</evidence>
<evidence type="ECO:0000259" key="3">
    <source>
        <dbReference type="PROSITE" id="PS51832"/>
    </source>
</evidence>
<reference evidence="5" key="1">
    <citation type="submission" date="2016-10" db="EMBL/GenBank/DDBJ databases">
        <authorList>
            <person name="Varghese N."/>
            <person name="Submissions S."/>
        </authorList>
    </citation>
    <scope>NUCLEOTIDE SEQUENCE [LARGE SCALE GENOMIC DNA]</scope>
    <source>
        <strain evidence="5">DSM 173</strain>
    </source>
</reference>
<dbReference type="InterPro" id="IPR001789">
    <property type="entry name" value="Sig_transdc_resp-reg_receiver"/>
</dbReference>
<dbReference type="InterPro" id="IPR037522">
    <property type="entry name" value="HD_GYP_dom"/>
</dbReference>
<feature type="domain" description="Response regulatory" evidence="2">
    <location>
        <begin position="13"/>
        <end position="130"/>
    </location>
</feature>
<dbReference type="EMBL" id="FNOW01000001">
    <property type="protein sequence ID" value="SDX33200.1"/>
    <property type="molecule type" value="Genomic_DNA"/>
</dbReference>
<dbReference type="SMART" id="SM00448">
    <property type="entry name" value="REC"/>
    <property type="match status" value="1"/>
</dbReference>
<gene>
    <name evidence="4" type="ORF">SAMN05421644_101117</name>
</gene>
<dbReference type="PROSITE" id="PS51832">
    <property type="entry name" value="HD_GYP"/>
    <property type="match status" value="1"/>
</dbReference>
<dbReference type="InterPro" id="IPR052020">
    <property type="entry name" value="Cyclic_di-GMP/3'3'-cGAMP_PDE"/>
</dbReference>
<dbReference type="SUPFAM" id="SSF109604">
    <property type="entry name" value="HD-domain/PDEase-like"/>
    <property type="match status" value="1"/>
</dbReference>
<dbReference type="SMART" id="SM00471">
    <property type="entry name" value="HDc"/>
    <property type="match status" value="1"/>
</dbReference>
<dbReference type="STRING" id="61595.SAMN05421644_101117"/>
<dbReference type="RefSeq" id="WP_091331466.1">
    <property type="nucleotide sequence ID" value="NZ_FNOW01000001.1"/>
</dbReference>
<feature type="modified residue" description="4-aspartylphosphate" evidence="1">
    <location>
        <position position="63"/>
    </location>
</feature>
<dbReference type="PANTHER" id="PTHR45228">
    <property type="entry name" value="CYCLIC DI-GMP PHOSPHODIESTERASE TM_0186-RELATED"/>
    <property type="match status" value="1"/>
</dbReference>
<dbReference type="Proteomes" id="UP000198672">
    <property type="component" value="Unassembled WGS sequence"/>
</dbReference>
<evidence type="ECO:0000313" key="4">
    <source>
        <dbReference type="EMBL" id="SDX33200.1"/>
    </source>
</evidence>
<dbReference type="Gene3D" id="1.10.3210.10">
    <property type="entry name" value="Hypothetical protein af1432"/>
    <property type="match status" value="1"/>
</dbReference>
<dbReference type="Gene3D" id="3.40.50.2300">
    <property type="match status" value="1"/>
</dbReference>
<accession>A0A1H3ATZ3</accession>
<dbReference type="AlphaFoldDB" id="A0A1H3ATZ3"/>
<sequence length="357" mass="40182">MARVDTLCRKTARILVVDDERVSLILMERLLQASGYANIVLIQDPQQFMAIYRQAPTDLILLDIEMPGITGFELIEQLAALQDPLTPPILVLTSLRTRDCRLRALEAGASDFIGKPFDQAEVAARVRNMLDVQLAHRMAHDQKDVLEQIVYERTREIRETRLQVVQRLGRAAEYRDNETGQHILRMSHTSTLLAKHVGWSDEQCEIMLHASPMHDLGKIGIPDSILLKPGPLTPDEWKIMQTHSTIGGDILSGDDSELLKLAREIALSHHEKWDGSGYPLGLVAEEIPESGRIVALADVFDALTSVRPYKPAWDVNAALDWIRTQAGKHFDPRLTEVFLGLVPEILHIRERFADPPV</sequence>
<dbReference type="SUPFAM" id="SSF52172">
    <property type="entry name" value="CheY-like"/>
    <property type="match status" value="1"/>
</dbReference>
<dbReference type="InterPro" id="IPR003607">
    <property type="entry name" value="HD/PDEase_dom"/>
</dbReference>
<dbReference type="OrthoDB" id="9802066at2"/>
<dbReference type="Pfam" id="PF13487">
    <property type="entry name" value="HD_5"/>
    <property type="match status" value="1"/>
</dbReference>
<organism evidence="4 5">
    <name type="scientific">Allochromatium warmingii</name>
    <name type="common">Chromatium warmingii</name>
    <dbReference type="NCBI Taxonomy" id="61595"/>
    <lineage>
        <taxon>Bacteria</taxon>
        <taxon>Pseudomonadati</taxon>
        <taxon>Pseudomonadota</taxon>
        <taxon>Gammaproteobacteria</taxon>
        <taxon>Chromatiales</taxon>
        <taxon>Chromatiaceae</taxon>
        <taxon>Allochromatium</taxon>
    </lineage>
</organism>
<evidence type="ECO:0000313" key="5">
    <source>
        <dbReference type="Proteomes" id="UP000198672"/>
    </source>
</evidence>
<feature type="domain" description="HD-GYP" evidence="3">
    <location>
        <begin position="157"/>
        <end position="354"/>
    </location>
</feature>
<dbReference type="GO" id="GO:0000160">
    <property type="term" value="P:phosphorelay signal transduction system"/>
    <property type="evidence" value="ECO:0007669"/>
    <property type="project" value="InterPro"/>
</dbReference>
<dbReference type="PROSITE" id="PS50110">
    <property type="entry name" value="RESPONSE_REGULATORY"/>
    <property type="match status" value="1"/>
</dbReference>
<keyword evidence="1" id="KW-0597">Phosphoprotein</keyword>
<evidence type="ECO:0000256" key="1">
    <source>
        <dbReference type="PROSITE-ProRule" id="PRU00169"/>
    </source>
</evidence>
<dbReference type="CDD" id="cd00077">
    <property type="entry name" value="HDc"/>
    <property type="match status" value="1"/>
</dbReference>
<dbReference type="Pfam" id="PF00072">
    <property type="entry name" value="Response_reg"/>
    <property type="match status" value="1"/>
</dbReference>
<keyword evidence="5" id="KW-1185">Reference proteome</keyword>
<proteinExistence type="predicted"/>
<protein>
    <submittedName>
        <fullName evidence="4">Putative two-component system response regulator</fullName>
    </submittedName>
</protein>
<dbReference type="InterPro" id="IPR011006">
    <property type="entry name" value="CheY-like_superfamily"/>
</dbReference>
<dbReference type="PANTHER" id="PTHR45228:SF1">
    <property type="entry name" value="CYCLIC DI-GMP PHOSPHODIESTERASE TM_0186"/>
    <property type="match status" value="1"/>
</dbReference>
<dbReference type="GO" id="GO:0008081">
    <property type="term" value="F:phosphoric diester hydrolase activity"/>
    <property type="evidence" value="ECO:0007669"/>
    <property type="project" value="UniProtKB-ARBA"/>
</dbReference>